<comment type="caution">
    <text evidence="2">The sequence shown here is derived from an EMBL/GenBank/DDBJ whole genome shotgun (WGS) entry which is preliminary data.</text>
</comment>
<protein>
    <submittedName>
        <fullName evidence="2">Uncharacterized protein</fullName>
    </submittedName>
</protein>
<accession>A0AAN7BSK6</accession>
<name>A0AAN7BSK6_9PEZI</name>
<sequence>MMAKFSLFVFLWATLALGQKPLECTREVARTDDCAAVINPNACYNQFRWNSRTLSCIDGANDAERKRRVGKYRLNNPNIN</sequence>
<evidence type="ECO:0000313" key="3">
    <source>
        <dbReference type="Proteomes" id="UP001301958"/>
    </source>
</evidence>
<proteinExistence type="predicted"/>
<keyword evidence="3" id="KW-1185">Reference proteome</keyword>
<reference evidence="2" key="2">
    <citation type="submission" date="2023-05" db="EMBL/GenBank/DDBJ databases">
        <authorList>
            <consortium name="Lawrence Berkeley National Laboratory"/>
            <person name="Steindorff A."/>
            <person name="Hensen N."/>
            <person name="Bonometti L."/>
            <person name="Westerberg I."/>
            <person name="Brannstrom I.O."/>
            <person name="Guillou S."/>
            <person name="Cros-Aarteil S."/>
            <person name="Calhoun S."/>
            <person name="Haridas S."/>
            <person name="Kuo A."/>
            <person name="Mondo S."/>
            <person name="Pangilinan J."/>
            <person name="Riley R."/>
            <person name="Labutti K."/>
            <person name="Andreopoulos B."/>
            <person name="Lipzen A."/>
            <person name="Chen C."/>
            <person name="Yanf M."/>
            <person name="Daum C."/>
            <person name="Ng V."/>
            <person name="Clum A."/>
            <person name="Ohm R."/>
            <person name="Martin F."/>
            <person name="Silar P."/>
            <person name="Natvig D."/>
            <person name="Lalanne C."/>
            <person name="Gautier V."/>
            <person name="Ament-Velasquez S.L."/>
            <person name="Kruys A."/>
            <person name="Hutchinson M.I."/>
            <person name="Powell A.J."/>
            <person name="Barry K."/>
            <person name="Miller A.N."/>
            <person name="Grigoriev I.V."/>
            <person name="Debuchy R."/>
            <person name="Gladieux P."/>
            <person name="Thoren M.H."/>
            <person name="Johannesson H."/>
        </authorList>
    </citation>
    <scope>NUCLEOTIDE SEQUENCE</scope>
    <source>
        <strain evidence="2">CBS 990.96</strain>
    </source>
</reference>
<dbReference type="EMBL" id="MU865316">
    <property type="protein sequence ID" value="KAK4228701.1"/>
    <property type="molecule type" value="Genomic_DNA"/>
</dbReference>
<gene>
    <name evidence="2" type="ORF">QBC38DRAFT_474550</name>
</gene>
<organism evidence="2 3">
    <name type="scientific">Podospora fimiseda</name>
    <dbReference type="NCBI Taxonomy" id="252190"/>
    <lineage>
        <taxon>Eukaryota</taxon>
        <taxon>Fungi</taxon>
        <taxon>Dikarya</taxon>
        <taxon>Ascomycota</taxon>
        <taxon>Pezizomycotina</taxon>
        <taxon>Sordariomycetes</taxon>
        <taxon>Sordariomycetidae</taxon>
        <taxon>Sordariales</taxon>
        <taxon>Podosporaceae</taxon>
        <taxon>Podospora</taxon>
    </lineage>
</organism>
<evidence type="ECO:0000256" key="1">
    <source>
        <dbReference type="SAM" id="SignalP"/>
    </source>
</evidence>
<evidence type="ECO:0000313" key="2">
    <source>
        <dbReference type="EMBL" id="KAK4228701.1"/>
    </source>
</evidence>
<dbReference type="AlphaFoldDB" id="A0AAN7BSK6"/>
<feature type="chain" id="PRO_5042818468" evidence="1">
    <location>
        <begin position="19"/>
        <end position="80"/>
    </location>
</feature>
<keyword evidence="1" id="KW-0732">Signal</keyword>
<dbReference type="Proteomes" id="UP001301958">
    <property type="component" value="Unassembled WGS sequence"/>
</dbReference>
<feature type="signal peptide" evidence="1">
    <location>
        <begin position="1"/>
        <end position="18"/>
    </location>
</feature>
<reference evidence="2" key="1">
    <citation type="journal article" date="2023" name="Mol. Phylogenet. Evol.">
        <title>Genome-scale phylogeny and comparative genomics of the fungal order Sordariales.</title>
        <authorList>
            <person name="Hensen N."/>
            <person name="Bonometti L."/>
            <person name="Westerberg I."/>
            <person name="Brannstrom I.O."/>
            <person name="Guillou S."/>
            <person name="Cros-Aarteil S."/>
            <person name="Calhoun S."/>
            <person name="Haridas S."/>
            <person name="Kuo A."/>
            <person name="Mondo S."/>
            <person name="Pangilinan J."/>
            <person name="Riley R."/>
            <person name="LaButti K."/>
            <person name="Andreopoulos B."/>
            <person name="Lipzen A."/>
            <person name="Chen C."/>
            <person name="Yan M."/>
            <person name="Daum C."/>
            <person name="Ng V."/>
            <person name="Clum A."/>
            <person name="Steindorff A."/>
            <person name="Ohm R.A."/>
            <person name="Martin F."/>
            <person name="Silar P."/>
            <person name="Natvig D.O."/>
            <person name="Lalanne C."/>
            <person name="Gautier V."/>
            <person name="Ament-Velasquez S.L."/>
            <person name="Kruys A."/>
            <person name="Hutchinson M.I."/>
            <person name="Powell A.J."/>
            <person name="Barry K."/>
            <person name="Miller A.N."/>
            <person name="Grigoriev I.V."/>
            <person name="Debuchy R."/>
            <person name="Gladieux P."/>
            <person name="Hiltunen Thoren M."/>
            <person name="Johannesson H."/>
        </authorList>
    </citation>
    <scope>NUCLEOTIDE SEQUENCE</scope>
    <source>
        <strain evidence="2">CBS 990.96</strain>
    </source>
</reference>